<dbReference type="VEuPathDB" id="FungiDB:KRP23_11553"/>
<dbReference type="VEuPathDB" id="FungiDB:KRP22_8527"/>
<dbReference type="Proteomes" id="UP000005238">
    <property type="component" value="Unassembled WGS sequence"/>
</dbReference>
<accession>H3GLS6</accession>
<dbReference type="eggNOG" id="ENOG502ST43">
    <property type="taxonomic scope" value="Eukaryota"/>
</dbReference>
<name>H3GLS6_PHYRM</name>
<keyword evidence="2" id="KW-1185">Reference proteome</keyword>
<proteinExistence type="predicted"/>
<dbReference type="EnsemblProtists" id="Phyra77375">
    <property type="protein sequence ID" value="Phyra77375"/>
    <property type="gene ID" value="Phyra77375"/>
</dbReference>
<evidence type="ECO:0000313" key="2">
    <source>
        <dbReference type="Proteomes" id="UP000005238"/>
    </source>
</evidence>
<dbReference type="HOGENOM" id="CLU_044154_0_0_1"/>
<reference evidence="1" key="2">
    <citation type="submission" date="2015-06" db="UniProtKB">
        <authorList>
            <consortium name="EnsemblProtists"/>
        </authorList>
    </citation>
    <scope>IDENTIFICATION</scope>
    <source>
        <strain evidence="1">Pr102</strain>
    </source>
</reference>
<organism evidence="1 2">
    <name type="scientific">Phytophthora ramorum</name>
    <name type="common">Sudden oak death agent</name>
    <dbReference type="NCBI Taxonomy" id="164328"/>
    <lineage>
        <taxon>Eukaryota</taxon>
        <taxon>Sar</taxon>
        <taxon>Stramenopiles</taxon>
        <taxon>Oomycota</taxon>
        <taxon>Peronosporomycetes</taxon>
        <taxon>Peronosporales</taxon>
        <taxon>Peronosporaceae</taxon>
        <taxon>Phytophthora</taxon>
    </lineage>
</organism>
<evidence type="ECO:0000313" key="1">
    <source>
        <dbReference type="EnsemblProtists" id="Phyra77375"/>
    </source>
</evidence>
<dbReference type="InParanoid" id="H3GLS6"/>
<dbReference type="EMBL" id="DS566021">
    <property type="status" value="NOT_ANNOTATED_CDS"/>
    <property type="molecule type" value="Genomic_DNA"/>
</dbReference>
<reference evidence="2" key="1">
    <citation type="journal article" date="2006" name="Science">
        <title>Phytophthora genome sequences uncover evolutionary origins and mechanisms of pathogenesis.</title>
        <authorList>
            <person name="Tyler B.M."/>
            <person name="Tripathy S."/>
            <person name="Zhang X."/>
            <person name="Dehal P."/>
            <person name="Jiang R.H."/>
            <person name="Aerts A."/>
            <person name="Arredondo F.D."/>
            <person name="Baxter L."/>
            <person name="Bensasson D."/>
            <person name="Beynon J.L."/>
            <person name="Chapman J."/>
            <person name="Damasceno C.M."/>
            <person name="Dorrance A.E."/>
            <person name="Dou D."/>
            <person name="Dickerman A.W."/>
            <person name="Dubchak I.L."/>
            <person name="Garbelotto M."/>
            <person name="Gijzen M."/>
            <person name="Gordon S.G."/>
            <person name="Govers F."/>
            <person name="Grunwald N.J."/>
            <person name="Huang W."/>
            <person name="Ivors K.L."/>
            <person name="Jones R.W."/>
            <person name="Kamoun S."/>
            <person name="Krampis K."/>
            <person name="Lamour K.H."/>
            <person name="Lee M.K."/>
            <person name="McDonald W.H."/>
            <person name="Medina M."/>
            <person name="Meijer H.J."/>
            <person name="Nordberg E.K."/>
            <person name="Maclean D.J."/>
            <person name="Ospina-Giraldo M.D."/>
            <person name="Morris P.F."/>
            <person name="Phuntumart V."/>
            <person name="Putnam N.H."/>
            <person name="Rash S."/>
            <person name="Rose J.K."/>
            <person name="Sakihama Y."/>
            <person name="Salamov A.A."/>
            <person name="Savidor A."/>
            <person name="Scheuring C.F."/>
            <person name="Smith B.M."/>
            <person name="Sobral B.W."/>
            <person name="Terry A."/>
            <person name="Torto-Alalibo T.A."/>
            <person name="Win J."/>
            <person name="Xu Z."/>
            <person name="Zhang H."/>
            <person name="Grigoriev I.V."/>
            <person name="Rokhsar D.S."/>
            <person name="Boore J.L."/>
        </authorList>
    </citation>
    <scope>NUCLEOTIDE SEQUENCE [LARGE SCALE GENOMIC DNA]</scope>
    <source>
        <strain evidence="2">Pr102</strain>
    </source>
</reference>
<sequence length="436" mass="50578">MALLSNTEDFLMDESSVLAFLADCEMCSTPKVSTNLTPTTTWSHDTNFICSPKKQPQEKMKSWRQRRKEEILTLREVVKQLSTELEKRKMAAGVLSTLPNSEQTIAPKFVLKARAGHKTEAALMWEKIAGRQSTLRQSSAEENAKLREALTLHLQQAKSLQRSIKRKLREEMVSSSIDLIKQHRLYTRGVTPPLDNQVVFDQLLEGLDDVYQGVDNFFEQEGIQQLPCPGRRKNRPNSKLTRGLLVQFLDNYAVPFDIQETSKAVWDPEKQRRDDDRLLFMQVRLELRSEMMSEYSRFCMCLQDFNTERNTRLRVVSIMFSMKGMEFRVTMRTVVRKYTERDRTVFITRTLIESIYGDLKVSTVETDRMVLKRGDLSTVGPTTVMQTHREAMLLNDLSGVDLIKYPSLEFGLDYWDTKITHYNNCLEDQLIRTTSQ</sequence>
<protein>
    <submittedName>
        <fullName evidence="1">Uncharacterized protein</fullName>
    </submittedName>
</protein>
<dbReference type="AlphaFoldDB" id="H3GLS6"/>
<dbReference type="STRING" id="164328.H3GLS6"/>